<dbReference type="RefSeq" id="WP_311344588.1">
    <property type="nucleotide sequence ID" value="NZ_JAVREI010000003.1"/>
</dbReference>
<name>A0ABU2K6F5_9ACTN</name>
<evidence type="ECO:0000313" key="1">
    <source>
        <dbReference type="EMBL" id="MDT0275765.1"/>
    </source>
</evidence>
<dbReference type="PANTHER" id="PTHR20854:SF4">
    <property type="entry name" value="INOSITOL-1-MONOPHOSPHATASE-RELATED"/>
    <property type="match status" value="1"/>
</dbReference>
<dbReference type="EMBL" id="JAVREI010000003">
    <property type="protein sequence ID" value="MDT0275765.1"/>
    <property type="molecule type" value="Genomic_DNA"/>
</dbReference>
<sequence length="354" mass="35743">MTRATHALRTATGADLTAVGEALGLSAPALAPAMVEPGARVLVGTEGQVVLLRRHWSHDATAEAVVVRRAGVPLDHPGVLAAAAGWGCDRVRHLATDRCVPVPTPPDGAPLALRFAHLAALAATRVETAVALARDVGRHTTDDGGPEAPAEEAAHAAAVGVLGALGVPVLGEASGDRPVAGGEPWIVIHPLDGVGNYRAGLPPWAFSAALVHDGRPVAGLVVDLSCGRRWSAIEGRAERDGVPVRTRAGGTVVVPSAPDGGAIGAARRVRITGCTAVDLCLVADGAVAAWHDVDRTGTEVRDVAGGLAVLLAAGGAALTADGRPVELVPHTGEKVRFVAAADETVARTLLDAVA</sequence>
<reference evidence="2" key="1">
    <citation type="submission" date="2023-07" db="EMBL/GenBank/DDBJ databases">
        <title>30 novel species of actinomycetes from the DSMZ collection.</title>
        <authorList>
            <person name="Nouioui I."/>
        </authorList>
    </citation>
    <scope>NUCLEOTIDE SEQUENCE [LARGE SCALE GENOMIC DNA]</scope>
    <source>
        <strain evidence="2">DSM 46792</strain>
    </source>
</reference>
<dbReference type="PRINTS" id="PR00377">
    <property type="entry name" value="IMPHPHTASES"/>
</dbReference>
<gene>
    <name evidence="1" type="ORF">RM425_07600</name>
</gene>
<keyword evidence="2" id="KW-1185">Reference proteome</keyword>
<dbReference type="PANTHER" id="PTHR20854">
    <property type="entry name" value="INOSITOL MONOPHOSPHATASE"/>
    <property type="match status" value="1"/>
</dbReference>
<dbReference type="Pfam" id="PF00459">
    <property type="entry name" value="Inositol_P"/>
    <property type="match status" value="1"/>
</dbReference>
<organism evidence="1 2">
    <name type="scientific">Blastococcus goldschmidtiae</name>
    <dbReference type="NCBI Taxonomy" id="3075546"/>
    <lineage>
        <taxon>Bacteria</taxon>
        <taxon>Bacillati</taxon>
        <taxon>Actinomycetota</taxon>
        <taxon>Actinomycetes</taxon>
        <taxon>Geodermatophilales</taxon>
        <taxon>Geodermatophilaceae</taxon>
        <taxon>Blastococcus</taxon>
    </lineage>
</organism>
<dbReference type="Gene3D" id="3.40.190.80">
    <property type="match status" value="1"/>
</dbReference>
<dbReference type="Proteomes" id="UP001183222">
    <property type="component" value="Unassembled WGS sequence"/>
</dbReference>
<proteinExistence type="predicted"/>
<dbReference type="Gene3D" id="3.30.540.10">
    <property type="entry name" value="Fructose-1,6-Bisphosphatase, subunit A, domain 1"/>
    <property type="match status" value="1"/>
</dbReference>
<evidence type="ECO:0000313" key="2">
    <source>
        <dbReference type="Proteomes" id="UP001183222"/>
    </source>
</evidence>
<dbReference type="SUPFAM" id="SSF56655">
    <property type="entry name" value="Carbohydrate phosphatase"/>
    <property type="match status" value="1"/>
</dbReference>
<dbReference type="InterPro" id="IPR000760">
    <property type="entry name" value="Inositol_monophosphatase-like"/>
</dbReference>
<accession>A0ABU2K6F5</accession>
<comment type="caution">
    <text evidence="1">The sequence shown here is derived from an EMBL/GenBank/DDBJ whole genome shotgun (WGS) entry which is preliminary data.</text>
</comment>
<protein>
    <submittedName>
        <fullName evidence="1">Inositol monophosphatase family protein</fullName>
    </submittedName>
</protein>